<comment type="cofactor">
    <cofactor evidence="2">
        <name>Mg(2+)</name>
        <dbReference type="ChEBI" id="CHEBI:18420"/>
    </cofactor>
</comment>
<gene>
    <name evidence="10" type="ORF">GU90_13355</name>
</gene>
<keyword evidence="7" id="KW-0464">Manganese</keyword>
<dbReference type="Gene3D" id="3.90.79.10">
    <property type="entry name" value="Nucleoside Triphosphate Pyrophosphohydrolase"/>
    <property type="match status" value="1"/>
</dbReference>
<keyword evidence="4" id="KW-0479">Metal-binding</keyword>
<protein>
    <submittedName>
        <fullName evidence="10">NUDIX hydrolase</fullName>
    </submittedName>
</protein>
<dbReference type="InterPro" id="IPR015797">
    <property type="entry name" value="NUDIX_hydrolase-like_dom_sf"/>
</dbReference>
<dbReference type="PROSITE" id="PS51462">
    <property type="entry name" value="NUDIX"/>
    <property type="match status" value="1"/>
</dbReference>
<evidence type="ECO:0000259" key="9">
    <source>
        <dbReference type="PROSITE" id="PS51462"/>
    </source>
</evidence>
<keyword evidence="6" id="KW-0460">Magnesium</keyword>
<keyword evidence="5 8" id="KW-0378">Hydrolase</keyword>
<dbReference type="PANTHER" id="PTHR12992:SF11">
    <property type="entry name" value="MITOCHONDRIAL COENZYME A DIPHOSPHATASE NUDT8"/>
    <property type="match status" value="1"/>
</dbReference>
<dbReference type="GO" id="GO:0046872">
    <property type="term" value="F:metal ion binding"/>
    <property type="evidence" value="ECO:0007669"/>
    <property type="project" value="UniProtKB-KW"/>
</dbReference>
<evidence type="ECO:0000256" key="7">
    <source>
        <dbReference type="ARBA" id="ARBA00023211"/>
    </source>
</evidence>
<dbReference type="PRINTS" id="PR00502">
    <property type="entry name" value="NUDIXFAMILY"/>
</dbReference>
<evidence type="ECO:0000256" key="4">
    <source>
        <dbReference type="ARBA" id="ARBA00022723"/>
    </source>
</evidence>
<keyword evidence="11" id="KW-1185">Reference proteome</keyword>
<evidence type="ECO:0000256" key="8">
    <source>
        <dbReference type="RuleBase" id="RU003476"/>
    </source>
</evidence>
<comment type="cofactor">
    <cofactor evidence="1">
        <name>Mn(2+)</name>
        <dbReference type="ChEBI" id="CHEBI:29035"/>
    </cofactor>
</comment>
<name>A0A073B8A3_9PSEU</name>
<organism evidence="10 11">
    <name type="scientific">Saccharopolyspora rectivirgula</name>
    <dbReference type="NCBI Taxonomy" id="28042"/>
    <lineage>
        <taxon>Bacteria</taxon>
        <taxon>Bacillati</taxon>
        <taxon>Actinomycetota</taxon>
        <taxon>Actinomycetes</taxon>
        <taxon>Pseudonocardiales</taxon>
        <taxon>Pseudonocardiaceae</taxon>
        <taxon>Saccharopolyspora</taxon>
    </lineage>
</organism>
<evidence type="ECO:0000256" key="5">
    <source>
        <dbReference type="ARBA" id="ARBA00022801"/>
    </source>
</evidence>
<dbReference type="EMBL" id="JNVU01000031">
    <property type="protein sequence ID" value="KEI43949.1"/>
    <property type="molecule type" value="Genomic_DNA"/>
</dbReference>
<comment type="similarity">
    <text evidence="3 8">Belongs to the Nudix hydrolase family.</text>
</comment>
<evidence type="ECO:0000256" key="3">
    <source>
        <dbReference type="ARBA" id="ARBA00005582"/>
    </source>
</evidence>
<dbReference type="AlphaFoldDB" id="A0A073B8A3"/>
<sequence>MLSRLQQFSPRSLPDAAKRAAAVAVPIVLTGGSPGIWLTRRAAGLRAHSGQFALPGGRLDPGETAEQAALRELHEEIGVSADSVLGRLDDYPTRSGYVITPVVVWIGEQPQVRPNPAEVAEVYLIPFTELDVEPRFEYISESERPVIQLPLLDTMIHAPTAAVLFQFRELCLHGRPTRVAHFEQPVFAWR</sequence>
<dbReference type="PANTHER" id="PTHR12992">
    <property type="entry name" value="NUDIX HYDROLASE"/>
    <property type="match status" value="1"/>
</dbReference>
<dbReference type="eggNOG" id="COG0494">
    <property type="taxonomic scope" value="Bacteria"/>
</dbReference>
<dbReference type="Proteomes" id="UP000031419">
    <property type="component" value="Unassembled WGS sequence"/>
</dbReference>
<proteinExistence type="inferred from homology"/>
<dbReference type="STRING" id="28042.GU90_13355"/>
<dbReference type="InterPro" id="IPR020476">
    <property type="entry name" value="Nudix_hydrolase"/>
</dbReference>
<dbReference type="Pfam" id="PF00293">
    <property type="entry name" value="NUDIX"/>
    <property type="match status" value="1"/>
</dbReference>
<evidence type="ECO:0000313" key="10">
    <source>
        <dbReference type="EMBL" id="KEI43949.1"/>
    </source>
</evidence>
<evidence type="ECO:0000256" key="6">
    <source>
        <dbReference type="ARBA" id="ARBA00022842"/>
    </source>
</evidence>
<evidence type="ECO:0000256" key="1">
    <source>
        <dbReference type="ARBA" id="ARBA00001936"/>
    </source>
</evidence>
<feature type="domain" description="Nudix hydrolase" evidence="9">
    <location>
        <begin position="18"/>
        <end position="151"/>
    </location>
</feature>
<evidence type="ECO:0000256" key="2">
    <source>
        <dbReference type="ARBA" id="ARBA00001946"/>
    </source>
</evidence>
<dbReference type="CDD" id="cd03426">
    <property type="entry name" value="NUDIX_CoAse_Nudt7"/>
    <property type="match status" value="1"/>
</dbReference>
<dbReference type="InterPro" id="IPR045121">
    <property type="entry name" value="CoAse"/>
</dbReference>
<evidence type="ECO:0000313" key="11">
    <source>
        <dbReference type="Proteomes" id="UP000031419"/>
    </source>
</evidence>
<reference evidence="10 11" key="1">
    <citation type="submission" date="2014-06" db="EMBL/GenBank/DDBJ databases">
        <title>Saccharopolyspora rectivirgula DSM-43113 Genome sequencing.</title>
        <authorList>
            <person name="Barrera C."/>
            <person name="Millon L."/>
            <person name="Rognon B."/>
            <person name="Zaugg C."/>
            <person name="Monod M."/>
        </authorList>
    </citation>
    <scope>NUCLEOTIDE SEQUENCE [LARGE SCALE GENOMIC DNA]</scope>
    <source>
        <strain evidence="10 11">DSM 43113</strain>
    </source>
</reference>
<comment type="caution">
    <text evidence="10">The sequence shown here is derived from an EMBL/GenBank/DDBJ whole genome shotgun (WGS) entry which is preliminary data.</text>
</comment>
<dbReference type="InterPro" id="IPR000086">
    <property type="entry name" value="NUDIX_hydrolase_dom"/>
</dbReference>
<accession>A0A073B8A3</accession>
<dbReference type="SUPFAM" id="SSF55811">
    <property type="entry name" value="Nudix"/>
    <property type="match status" value="1"/>
</dbReference>
<dbReference type="GO" id="GO:0010945">
    <property type="term" value="F:coenzyme A diphosphatase activity"/>
    <property type="evidence" value="ECO:0007669"/>
    <property type="project" value="InterPro"/>
</dbReference>
<dbReference type="PROSITE" id="PS00893">
    <property type="entry name" value="NUDIX_BOX"/>
    <property type="match status" value="1"/>
</dbReference>
<dbReference type="InterPro" id="IPR020084">
    <property type="entry name" value="NUDIX_hydrolase_CS"/>
</dbReference>